<feature type="region of interest" description="Disordered" evidence="6">
    <location>
        <begin position="404"/>
        <end position="425"/>
    </location>
</feature>
<evidence type="ECO:0000256" key="5">
    <source>
        <dbReference type="ARBA" id="ARBA00023242"/>
    </source>
</evidence>
<evidence type="ECO:0000313" key="8">
    <source>
        <dbReference type="EMBL" id="CAF0743736.1"/>
    </source>
</evidence>
<dbReference type="InterPro" id="IPR002100">
    <property type="entry name" value="TF_MADSbox"/>
</dbReference>
<feature type="compositionally biased region" description="Low complexity" evidence="6">
    <location>
        <begin position="15"/>
        <end position="28"/>
    </location>
</feature>
<keyword evidence="5" id="KW-0539">Nucleus</keyword>
<evidence type="ECO:0000256" key="3">
    <source>
        <dbReference type="ARBA" id="ARBA00023125"/>
    </source>
</evidence>
<dbReference type="InterPro" id="IPR033896">
    <property type="entry name" value="MEF2-like_N"/>
</dbReference>
<name>A0A813NZL1_9BILA</name>
<dbReference type="Proteomes" id="UP000682733">
    <property type="component" value="Unassembled WGS sequence"/>
</dbReference>
<dbReference type="FunFam" id="3.40.1810.10:FF:000001">
    <property type="entry name" value="Myocyte-specific enhancer factor 2A homolog"/>
    <property type="match status" value="1"/>
</dbReference>
<dbReference type="SUPFAM" id="SSF55455">
    <property type="entry name" value="SRF-like"/>
    <property type="match status" value="1"/>
</dbReference>
<dbReference type="GO" id="GO:0000981">
    <property type="term" value="F:DNA-binding transcription factor activity, RNA polymerase II-specific"/>
    <property type="evidence" value="ECO:0007669"/>
    <property type="project" value="TreeGrafter"/>
</dbReference>
<comment type="subcellular location">
    <subcellularLocation>
        <location evidence="1">Nucleus</location>
    </subcellularLocation>
</comment>
<dbReference type="GO" id="GO:0005634">
    <property type="term" value="C:nucleus"/>
    <property type="evidence" value="ECO:0007669"/>
    <property type="project" value="UniProtKB-SubCell"/>
</dbReference>
<evidence type="ECO:0000313" key="10">
    <source>
        <dbReference type="EMBL" id="CAF3522326.1"/>
    </source>
</evidence>
<dbReference type="PANTHER" id="PTHR11945:SF534">
    <property type="entry name" value="MYOCYTE-SPECIFIC ENHANCER FACTOR 2"/>
    <property type="match status" value="1"/>
</dbReference>
<dbReference type="AlphaFoldDB" id="A0A813NZL1"/>
<dbReference type="GO" id="GO:0046983">
    <property type="term" value="F:protein dimerization activity"/>
    <property type="evidence" value="ECO:0007669"/>
    <property type="project" value="InterPro"/>
</dbReference>
<dbReference type="Pfam" id="PF00319">
    <property type="entry name" value="SRF-TF"/>
    <property type="match status" value="1"/>
</dbReference>
<evidence type="ECO:0000313" key="12">
    <source>
        <dbReference type="Proteomes" id="UP000663829"/>
    </source>
</evidence>
<evidence type="ECO:0000256" key="4">
    <source>
        <dbReference type="ARBA" id="ARBA00023163"/>
    </source>
</evidence>
<dbReference type="GO" id="GO:0000978">
    <property type="term" value="F:RNA polymerase II cis-regulatory region sequence-specific DNA binding"/>
    <property type="evidence" value="ECO:0007669"/>
    <property type="project" value="TreeGrafter"/>
</dbReference>
<evidence type="ECO:0000313" key="11">
    <source>
        <dbReference type="EMBL" id="CAF3629700.1"/>
    </source>
</evidence>
<dbReference type="EMBL" id="CAJOBA010002100">
    <property type="protein sequence ID" value="CAF3629700.1"/>
    <property type="molecule type" value="Genomic_DNA"/>
</dbReference>
<dbReference type="PANTHER" id="PTHR11945">
    <property type="entry name" value="MADS BOX PROTEIN"/>
    <property type="match status" value="1"/>
</dbReference>
<dbReference type="Proteomes" id="UP000681722">
    <property type="component" value="Unassembled WGS sequence"/>
</dbReference>
<keyword evidence="4" id="KW-0804">Transcription</keyword>
<gene>
    <name evidence="8" type="ORF">GPM918_LOCUS419</name>
    <name evidence="9" type="ORF">OVA965_LOCUS6825</name>
    <name evidence="10" type="ORF">SRO942_LOCUS420</name>
    <name evidence="11" type="ORF">TMI583_LOCUS6818</name>
</gene>
<dbReference type="Gene3D" id="3.40.1810.10">
    <property type="entry name" value="Transcription factor, MADS-box"/>
    <property type="match status" value="1"/>
</dbReference>
<evidence type="ECO:0000259" key="7">
    <source>
        <dbReference type="PROSITE" id="PS50066"/>
    </source>
</evidence>
<feature type="compositionally biased region" description="Polar residues" evidence="6">
    <location>
        <begin position="1"/>
        <end position="10"/>
    </location>
</feature>
<protein>
    <recommendedName>
        <fullName evidence="7">MADS-box domain-containing protein</fullName>
    </recommendedName>
</protein>
<dbReference type="SMART" id="SM00432">
    <property type="entry name" value="MADS"/>
    <property type="match status" value="1"/>
</dbReference>
<reference evidence="8" key="1">
    <citation type="submission" date="2021-02" db="EMBL/GenBank/DDBJ databases">
        <authorList>
            <person name="Nowell W R."/>
        </authorList>
    </citation>
    <scope>NUCLEOTIDE SEQUENCE</scope>
</reference>
<keyword evidence="3" id="KW-0238">DNA-binding</keyword>
<dbReference type="PROSITE" id="PS50066">
    <property type="entry name" value="MADS_BOX_2"/>
    <property type="match status" value="1"/>
</dbReference>
<evidence type="ECO:0000256" key="1">
    <source>
        <dbReference type="ARBA" id="ARBA00004123"/>
    </source>
</evidence>
<dbReference type="EMBL" id="CAJNOK010002102">
    <property type="protein sequence ID" value="CAF0844628.1"/>
    <property type="molecule type" value="Genomic_DNA"/>
</dbReference>
<evidence type="ECO:0000313" key="9">
    <source>
        <dbReference type="EMBL" id="CAF0844628.1"/>
    </source>
</evidence>
<feature type="region of interest" description="Disordered" evidence="6">
    <location>
        <begin position="1"/>
        <end position="31"/>
    </location>
</feature>
<organism evidence="8 12">
    <name type="scientific">Didymodactylos carnosus</name>
    <dbReference type="NCBI Taxonomy" id="1234261"/>
    <lineage>
        <taxon>Eukaryota</taxon>
        <taxon>Metazoa</taxon>
        <taxon>Spiralia</taxon>
        <taxon>Gnathifera</taxon>
        <taxon>Rotifera</taxon>
        <taxon>Eurotatoria</taxon>
        <taxon>Bdelloidea</taxon>
        <taxon>Philodinida</taxon>
        <taxon>Philodinidae</taxon>
        <taxon>Didymodactylos</taxon>
    </lineage>
</organism>
<dbReference type="PRINTS" id="PR00404">
    <property type="entry name" value="MADSDOMAIN"/>
</dbReference>
<accession>A0A813NZL1</accession>
<keyword evidence="2" id="KW-0805">Transcription regulation</keyword>
<dbReference type="CDD" id="cd00265">
    <property type="entry name" value="MADS_MEF2_like"/>
    <property type="match status" value="1"/>
</dbReference>
<dbReference type="OrthoDB" id="1898716at2759"/>
<comment type="caution">
    <text evidence="8">The sequence shown here is derived from an EMBL/GenBank/DDBJ whole genome shotgun (WGS) entry which is preliminary data.</text>
</comment>
<dbReference type="Proteomes" id="UP000677228">
    <property type="component" value="Unassembled WGS sequence"/>
</dbReference>
<dbReference type="Proteomes" id="UP000663829">
    <property type="component" value="Unassembled WGS sequence"/>
</dbReference>
<evidence type="ECO:0000256" key="6">
    <source>
        <dbReference type="SAM" id="MobiDB-lite"/>
    </source>
</evidence>
<keyword evidence="12" id="KW-1185">Reference proteome</keyword>
<dbReference type="GO" id="GO:0045944">
    <property type="term" value="P:positive regulation of transcription by RNA polymerase II"/>
    <property type="evidence" value="ECO:0007669"/>
    <property type="project" value="InterPro"/>
</dbReference>
<feature type="domain" description="MADS-box" evidence="7">
    <location>
        <begin position="29"/>
        <end position="89"/>
    </location>
</feature>
<dbReference type="GO" id="GO:0030154">
    <property type="term" value="P:cell differentiation"/>
    <property type="evidence" value="ECO:0007669"/>
    <property type="project" value="TreeGrafter"/>
</dbReference>
<sequence length="425" mass="47433">MLNGNSTNAFRNKKVNNNTSTTKNNNSKMGRKKIQIQRIADERTRQVTFTKRKFGLMKKAYELSVLCGCEIALIVFNSNDRLFQYASSDMDKVLLRYAEYNEPHESCTNTEIVDILHRKQHSKNIDSEDELESESNCTMTPVICDQLQKIEHNTDVTQDLEQAFADTLLVNSNLTFAQPLSNEQNFLNTMGTSSQFQLLTSLQQELGSCNVTVNNNNMNTMESNNAFQIPNVNGLSMFNKPLPSTINQSLATNVNRQPIVVNNVINQSQANTGTVMSVSPEMTVSAIDISTLASQLTSNFLAYITNLNQQSNIAQLPISLINREPTTTPAIMLTNSTNTVQQMNNGIAQQLNVTNSYSNPTTVTTPRMINIKHEPKTPILYTTSNSPTYTTAITNGIRAANTDYNNDQPKFKHPRLSLWPPGTIT</sequence>
<dbReference type="PROSITE" id="PS00350">
    <property type="entry name" value="MADS_BOX_1"/>
    <property type="match status" value="1"/>
</dbReference>
<dbReference type="InterPro" id="IPR036879">
    <property type="entry name" value="TF_MADSbox_sf"/>
</dbReference>
<proteinExistence type="predicted"/>
<dbReference type="EMBL" id="CAJOBC010000031">
    <property type="protein sequence ID" value="CAF3522326.1"/>
    <property type="molecule type" value="Genomic_DNA"/>
</dbReference>
<evidence type="ECO:0000256" key="2">
    <source>
        <dbReference type="ARBA" id="ARBA00023015"/>
    </source>
</evidence>
<dbReference type="EMBL" id="CAJNOQ010000031">
    <property type="protein sequence ID" value="CAF0743736.1"/>
    <property type="molecule type" value="Genomic_DNA"/>
</dbReference>